<keyword evidence="2" id="KW-0378">Hydrolase</keyword>
<proteinExistence type="predicted"/>
<dbReference type="RefSeq" id="WP_212683855.1">
    <property type="nucleotide sequence ID" value="NZ_JAGSPM010000004.1"/>
</dbReference>
<protein>
    <submittedName>
        <fullName evidence="4">Ribonuclease</fullName>
    </submittedName>
</protein>
<dbReference type="Proteomes" id="UP000680158">
    <property type="component" value="Unassembled WGS sequence"/>
</dbReference>
<evidence type="ECO:0000256" key="2">
    <source>
        <dbReference type="ARBA" id="ARBA00022801"/>
    </source>
</evidence>
<keyword evidence="1" id="KW-0540">Nuclease</keyword>
<dbReference type="AlphaFoldDB" id="A0A941DFE4"/>
<evidence type="ECO:0000313" key="5">
    <source>
        <dbReference type="Proteomes" id="UP000680158"/>
    </source>
</evidence>
<feature type="chain" id="PRO_5036702266" evidence="3">
    <location>
        <begin position="25"/>
        <end position="121"/>
    </location>
</feature>
<dbReference type="GO" id="GO:0003723">
    <property type="term" value="F:RNA binding"/>
    <property type="evidence" value="ECO:0007669"/>
    <property type="project" value="InterPro"/>
</dbReference>
<dbReference type="SUPFAM" id="SSF53933">
    <property type="entry name" value="Microbial ribonucleases"/>
    <property type="match status" value="1"/>
</dbReference>
<reference evidence="4 5" key="1">
    <citation type="submission" date="2021-04" db="EMBL/GenBank/DDBJ databases">
        <title>novel species isolated from subtropical streams in China.</title>
        <authorList>
            <person name="Lu H."/>
        </authorList>
    </citation>
    <scope>NUCLEOTIDE SEQUENCE [LARGE SCALE GENOMIC DNA]</scope>
    <source>
        <strain evidence="4 5">BYS107W</strain>
    </source>
</reference>
<dbReference type="GO" id="GO:0016787">
    <property type="term" value="F:hydrolase activity"/>
    <property type="evidence" value="ECO:0007669"/>
    <property type="project" value="UniProtKB-KW"/>
</dbReference>
<dbReference type="GO" id="GO:0004521">
    <property type="term" value="F:RNA endonuclease activity"/>
    <property type="evidence" value="ECO:0007669"/>
    <property type="project" value="InterPro"/>
</dbReference>
<accession>A0A941DFE4</accession>
<name>A0A941DFE4_9BURK</name>
<evidence type="ECO:0000313" key="4">
    <source>
        <dbReference type="EMBL" id="MBR7746520.1"/>
    </source>
</evidence>
<evidence type="ECO:0000256" key="3">
    <source>
        <dbReference type="SAM" id="SignalP"/>
    </source>
</evidence>
<dbReference type="InterPro" id="IPR016191">
    <property type="entry name" value="Ribonuclease/ribotoxin"/>
</dbReference>
<gene>
    <name evidence="4" type="ORF">KDM92_08000</name>
</gene>
<dbReference type="InterPro" id="IPR000026">
    <property type="entry name" value="N1-like"/>
</dbReference>
<comment type="caution">
    <text evidence="4">The sequence shown here is derived from an EMBL/GenBank/DDBJ whole genome shotgun (WGS) entry which is preliminary data.</text>
</comment>
<organism evidence="4 5">
    <name type="scientific">Undibacterium baiyunense</name>
    <dbReference type="NCBI Taxonomy" id="2828731"/>
    <lineage>
        <taxon>Bacteria</taxon>
        <taxon>Pseudomonadati</taxon>
        <taxon>Pseudomonadota</taxon>
        <taxon>Betaproteobacteria</taxon>
        <taxon>Burkholderiales</taxon>
        <taxon>Oxalobacteraceae</taxon>
        <taxon>Undibacterium</taxon>
    </lineage>
</organism>
<dbReference type="EMBL" id="JAGSPM010000004">
    <property type="protein sequence ID" value="MBR7746520.1"/>
    <property type="molecule type" value="Genomic_DNA"/>
</dbReference>
<evidence type="ECO:0000256" key="1">
    <source>
        <dbReference type="ARBA" id="ARBA00022722"/>
    </source>
</evidence>
<keyword evidence="5" id="KW-1185">Reference proteome</keyword>
<dbReference type="Gene3D" id="3.10.450.30">
    <property type="entry name" value="Microbial ribonucleases"/>
    <property type="match status" value="1"/>
</dbReference>
<feature type="signal peptide" evidence="3">
    <location>
        <begin position="1"/>
        <end position="24"/>
    </location>
</feature>
<dbReference type="CDD" id="cd00607">
    <property type="entry name" value="RNase_Sa"/>
    <property type="match status" value="1"/>
</dbReference>
<keyword evidence="3" id="KW-0732">Signal</keyword>
<sequence length="121" mass="13976">MKTYLKQFAVLLALWLGLSVNAFANGIADISVHDLPKEAQQTLVLIKRGGPFPYEKDGSTFGNFEKILPKKQRGYYREYTVKTPYARNRGARRIVTGGDPPYFREFYYTADHYASFKRIKE</sequence>
<dbReference type="Pfam" id="PF00545">
    <property type="entry name" value="Ribonuclease"/>
    <property type="match status" value="1"/>
</dbReference>